<organism evidence="1 2">
    <name type="scientific">Aestuariibaculum lutulentum</name>
    <dbReference type="NCBI Taxonomy" id="2920935"/>
    <lineage>
        <taxon>Bacteria</taxon>
        <taxon>Pseudomonadati</taxon>
        <taxon>Bacteroidota</taxon>
        <taxon>Flavobacteriia</taxon>
        <taxon>Flavobacteriales</taxon>
        <taxon>Flavobacteriaceae</taxon>
    </lineage>
</organism>
<dbReference type="Pfam" id="PF04199">
    <property type="entry name" value="Cyclase"/>
    <property type="match status" value="1"/>
</dbReference>
<gene>
    <name evidence="1" type="ORF">MKW35_03945</name>
</gene>
<protein>
    <submittedName>
        <fullName evidence="1">Cyclase family protein</fullName>
    </submittedName>
</protein>
<dbReference type="InterPro" id="IPR037175">
    <property type="entry name" value="KFase_sf"/>
</dbReference>
<keyword evidence="2" id="KW-1185">Reference proteome</keyword>
<dbReference type="InterPro" id="IPR007325">
    <property type="entry name" value="KFase/CYL"/>
</dbReference>
<comment type="caution">
    <text evidence="1">The sequence shown here is derived from an EMBL/GenBank/DDBJ whole genome shotgun (WGS) entry which is preliminary data.</text>
</comment>
<dbReference type="EMBL" id="JAKVQD010000001">
    <property type="protein sequence ID" value="MCH4551760.1"/>
    <property type="molecule type" value="Genomic_DNA"/>
</dbReference>
<evidence type="ECO:0000313" key="2">
    <source>
        <dbReference type="Proteomes" id="UP001156141"/>
    </source>
</evidence>
<dbReference type="Gene3D" id="3.50.30.50">
    <property type="entry name" value="Putative cyclase"/>
    <property type="match status" value="1"/>
</dbReference>
<accession>A0ABS9RFN6</accession>
<reference evidence="1" key="1">
    <citation type="submission" date="2022-02" db="EMBL/GenBank/DDBJ databases">
        <title>Aestuariibaculum sp., a marine bacterium isolated from sediment in Guangxi.</title>
        <authorList>
            <person name="Ying J."/>
        </authorList>
    </citation>
    <scope>NUCLEOTIDE SEQUENCE</scope>
    <source>
        <strain evidence="1">L182</strain>
    </source>
</reference>
<dbReference type="SUPFAM" id="SSF102198">
    <property type="entry name" value="Putative cyclase"/>
    <property type="match status" value="1"/>
</dbReference>
<dbReference type="Proteomes" id="UP001156141">
    <property type="component" value="Unassembled WGS sequence"/>
</dbReference>
<dbReference type="RefSeq" id="WP_240572085.1">
    <property type="nucleotide sequence ID" value="NZ_CP136709.1"/>
</dbReference>
<proteinExistence type="predicted"/>
<sequence length="251" mass="28573">MLATIQYNSRKLQIDLTKPLDISIAIRSGQENVNAWYIGNPEIEPVVIEEEDWVGSVVKGSAVNFNTIIFNPHAHGTHTECVGHITETVYSVNKNLKQFFFLAEVITVAPEKLDDDFVISKKQIQFALGNKKRDAVVIRTIPNLKEKLTKRYSKTNPTYLLEEAAIYLREKGIKHLLIDLPSVDKERDEGKLLSHNAFWNTQGKLRLDATITEFIYVPNKVKDGEYMLNLQIASFENDATPSKPVLYKIIE</sequence>
<evidence type="ECO:0000313" key="1">
    <source>
        <dbReference type="EMBL" id="MCH4551760.1"/>
    </source>
</evidence>
<name>A0ABS9RFN6_9FLAO</name>